<dbReference type="AlphaFoldDB" id="A0A1Y2EGU5"/>
<feature type="region of interest" description="Disordered" evidence="1">
    <location>
        <begin position="108"/>
        <end position="163"/>
    </location>
</feature>
<keyword evidence="4" id="KW-1185">Reference proteome</keyword>
<reference evidence="3 4" key="1">
    <citation type="submission" date="2016-07" db="EMBL/GenBank/DDBJ databases">
        <title>Pervasive Adenine N6-methylation of Active Genes in Fungi.</title>
        <authorList>
            <consortium name="DOE Joint Genome Institute"/>
            <person name="Mondo S.J."/>
            <person name="Dannebaum R.O."/>
            <person name="Kuo R.C."/>
            <person name="Labutti K."/>
            <person name="Haridas S."/>
            <person name="Kuo A."/>
            <person name="Salamov A."/>
            <person name="Ahrendt S.R."/>
            <person name="Lipzen A."/>
            <person name="Sullivan W."/>
            <person name="Andreopoulos W.B."/>
            <person name="Clum A."/>
            <person name="Lindquist E."/>
            <person name="Daum C."/>
            <person name="Ramamoorthy G.K."/>
            <person name="Gryganskyi A."/>
            <person name="Culley D."/>
            <person name="Magnuson J.K."/>
            <person name="James T.Y."/>
            <person name="O'Malley M.A."/>
            <person name="Stajich J.E."/>
            <person name="Spatafora J.W."/>
            <person name="Visel A."/>
            <person name="Grigoriev I.V."/>
        </authorList>
    </citation>
    <scope>NUCLEOTIDE SEQUENCE [LARGE SCALE GENOMIC DNA]</scope>
    <source>
        <strain evidence="3 4">62-1032</strain>
    </source>
</reference>
<keyword evidence="2" id="KW-0812">Transmembrane</keyword>
<organism evidence="3 4">
    <name type="scientific">Leucosporidium creatinivorum</name>
    <dbReference type="NCBI Taxonomy" id="106004"/>
    <lineage>
        <taxon>Eukaryota</taxon>
        <taxon>Fungi</taxon>
        <taxon>Dikarya</taxon>
        <taxon>Basidiomycota</taxon>
        <taxon>Pucciniomycotina</taxon>
        <taxon>Microbotryomycetes</taxon>
        <taxon>Leucosporidiales</taxon>
        <taxon>Leucosporidium</taxon>
    </lineage>
</organism>
<feature type="transmembrane region" description="Helical" evidence="2">
    <location>
        <begin position="82"/>
        <end position="103"/>
    </location>
</feature>
<keyword evidence="2" id="KW-1133">Transmembrane helix</keyword>
<feature type="transmembrane region" description="Helical" evidence="2">
    <location>
        <begin position="6"/>
        <end position="22"/>
    </location>
</feature>
<dbReference type="EMBL" id="MCGR01000054">
    <property type="protein sequence ID" value="ORY70803.1"/>
    <property type="molecule type" value="Genomic_DNA"/>
</dbReference>
<keyword evidence="2" id="KW-0472">Membrane</keyword>
<evidence type="ECO:0000256" key="2">
    <source>
        <dbReference type="SAM" id="Phobius"/>
    </source>
</evidence>
<evidence type="ECO:0000256" key="1">
    <source>
        <dbReference type="SAM" id="MobiDB-lite"/>
    </source>
</evidence>
<feature type="transmembrane region" description="Helical" evidence="2">
    <location>
        <begin position="29"/>
        <end position="48"/>
    </location>
</feature>
<name>A0A1Y2EGU5_9BASI</name>
<evidence type="ECO:0000313" key="3">
    <source>
        <dbReference type="EMBL" id="ORY70803.1"/>
    </source>
</evidence>
<evidence type="ECO:0000313" key="4">
    <source>
        <dbReference type="Proteomes" id="UP000193467"/>
    </source>
</evidence>
<dbReference type="Proteomes" id="UP000193467">
    <property type="component" value="Unassembled WGS sequence"/>
</dbReference>
<comment type="caution">
    <text evidence="3">The sequence shown here is derived from an EMBL/GenBank/DDBJ whole genome shotgun (WGS) entry which is preliminary data.</text>
</comment>
<gene>
    <name evidence="3" type="ORF">BCR35DRAFT_307883</name>
</gene>
<dbReference type="InParanoid" id="A0A1Y2EGU5"/>
<accession>A0A1Y2EGU5</accession>
<protein>
    <submittedName>
        <fullName evidence="3">Uncharacterized protein</fullName>
    </submittedName>
</protein>
<sequence length="163" mass="17827">MAWSTLFGAIWLAGIFSLPRWFGGLLTHWTVFFLAFLQLLVASGTLVVELSKVTCSATRCASLGPVWCIQDRCNTFYGLEGVTWVVTWLTFALLALIATEVMSRDSRRRKSDKSLKREMSRSMLSPVRTRASFEQPDGGSGTGSSEEAAGGKGDRLKGSHATV</sequence>
<proteinExistence type="predicted"/>